<dbReference type="CDD" id="cd00303">
    <property type="entry name" value="retropepsin_like"/>
    <property type="match status" value="1"/>
</dbReference>
<dbReference type="Proteomes" id="UP000257109">
    <property type="component" value="Unassembled WGS sequence"/>
</dbReference>
<reference evidence="1" key="1">
    <citation type="submission" date="2018-05" db="EMBL/GenBank/DDBJ databases">
        <title>Draft genome of Mucuna pruriens seed.</title>
        <authorList>
            <person name="Nnadi N.E."/>
            <person name="Vos R."/>
            <person name="Hasami M.H."/>
            <person name="Devisetty U.K."/>
            <person name="Aguiy J.C."/>
        </authorList>
    </citation>
    <scope>NUCLEOTIDE SEQUENCE [LARGE SCALE GENOMIC DNA]</scope>
    <source>
        <strain evidence="1">JCA_2017</strain>
    </source>
</reference>
<dbReference type="AlphaFoldDB" id="A0A371FAA5"/>
<sequence length="81" mass="9034">MSSVGIVMGSYTNGASQIMVEKLGLKTKPYPKPYKLHWLSEKGEVVVNMQVLVAFSIGRYKDEILCDVVHMEATHLLLGRP</sequence>
<comment type="caution">
    <text evidence="1">The sequence shown here is derived from an EMBL/GenBank/DDBJ whole genome shotgun (WGS) entry which is preliminary data.</text>
</comment>
<dbReference type="OrthoDB" id="1747743at2759"/>
<dbReference type="PANTHER" id="PTHR35046:SF9">
    <property type="entry name" value="RNA-DIRECTED DNA POLYMERASE"/>
    <property type="match status" value="1"/>
</dbReference>
<gene>
    <name evidence="1" type="ORF">CR513_44932</name>
</gene>
<dbReference type="EMBL" id="QJKJ01009895">
    <property type="protein sequence ID" value="RDX75220.1"/>
    <property type="molecule type" value="Genomic_DNA"/>
</dbReference>
<protein>
    <submittedName>
        <fullName evidence="1">Uncharacterized protein</fullName>
    </submittedName>
</protein>
<organism evidence="1 2">
    <name type="scientific">Mucuna pruriens</name>
    <name type="common">Velvet bean</name>
    <name type="synonym">Dolichos pruriens</name>
    <dbReference type="NCBI Taxonomy" id="157652"/>
    <lineage>
        <taxon>Eukaryota</taxon>
        <taxon>Viridiplantae</taxon>
        <taxon>Streptophyta</taxon>
        <taxon>Embryophyta</taxon>
        <taxon>Tracheophyta</taxon>
        <taxon>Spermatophyta</taxon>
        <taxon>Magnoliopsida</taxon>
        <taxon>eudicotyledons</taxon>
        <taxon>Gunneridae</taxon>
        <taxon>Pentapetalae</taxon>
        <taxon>rosids</taxon>
        <taxon>fabids</taxon>
        <taxon>Fabales</taxon>
        <taxon>Fabaceae</taxon>
        <taxon>Papilionoideae</taxon>
        <taxon>50 kb inversion clade</taxon>
        <taxon>NPAAA clade</taxon>
        <taxon>indigoferoid/millettioid clade</taxon>
        <taxon>Phaseoleae</taxon>
        <taxon>Mucuna</taxon>
    </lineage>
</organism>
<accession>A0A371FAA5</accession>
<feature type="non-terminal residue" evidence="1">
    <location>
        <position position="1"/>
    </location>
</feature>
<evidence type="ECO:0000313" key="1">
    <source>
        <dbReference type="EMBL" id="RDX75220.1"/>
    </source>
</evidence>
<dbReference type="PANTHER" id="PTHR35046">
    <property type="entry name" value="ZINC KNUCKLE (CCHC-TYPE) FAMILY PROTEIN"/>
    <property type="match status" value="1"/>
</dbReference>
<proteinExistence type="predicted"/>
<name>A0A371FAA5_MUCPR</name>
<evidence type="ECO:0000313" key="2">
    <source>
        <dbReference type="Proteomes" id="UP000257109"/>
    </source>
</evidence>
<keyword evidence="2" id="KW-1185">Reference proteome</keyword>